<evidence type="ECO:0000256" key="12">
    <source>
        <dbReference type="ARBA" id="ARBA00023180"/>
    </source>
</evidence>
<dbReference type="InterPro" id="IPR002394">
    <property type="entry name" value="Nicotinic_acetylcholine_rcpt"/>
</dbReference>
<dbReference type="GO" id="GO:0045211">
    <property type="term" value="C:postsynaptic membrane"/>
    <property type="evidence" value="ECO:0007669"/>
    <property type="project" value="UniProtKB-SubCell"/>
</dbReference>
<organism evidence="21 22">
    <name type="scientific">Parastrongyloides trichosuri</name>
    <name type="common">Possum-specific nematode worm</name>
    <dbReference type="NCBI Taxonomy" id="131310"/>
    <lineage>
        <taxon>Eukaryota</taxon>
        <taxon>Metazoa</taxon>
        <taxon>Ecdysozoa</taxon>
        <taxon>Nematoda</taxon>
        <taxon>Chromadorea</taxon>
        <taxon>Rhabditida</taxon>
        <taxon>Tylenchina</taxon>
        <taxon>Panagrolaimomorpha</taxon>
        <taxon>Strongyloidoidea</taxon>
        <taxon>Strongyloididae</taxon>
        <taxon>Parastrongyloides</taxon>
    </lineage>
</organism>
<dbReference type="Gene3D" id="2.70.170.10">
    <property type="entry name" value="Neurotransmitter-gated ion-channel ligand-binding domain"/>
    <property type="match status" value="1"/>
</dbReference>
<keyword evidence="2 17" id="KW-0813">Transport</keyword>
<sequence>MMVEGCVCVCCWHEKNQIMTTNVWLQHSWVDSKLQWDPSEYGGVDVLYVPSDLIWLPDVVLYNNADGNYQVSIMTKAKLSPNGTVEWAPPAIYKSMCQIDIEWFPFDLQTCHLIFGSWTYGGLEVNLKHKDWHLQREEQELVIGYDREYYETVWIVDKGIDLSDYYPSVEWDILNVPGKRHEKRYPCCESPFIDLTYEIHLRRKTLFYTVNLIFPSVGISFLTALVFYLPSDGGEKISLCISILISLTVFFLLLVEIIPSTSLVIPLIGKYLLFTMVMVTLSVIVTVITLNIHFRSPSTHTMPKWVKKVFIQVLPYYLLMRRPKKIVKEEENAVKNCKGILKNAMMSGKKEKEEQEPSSVIRKSSSIRRKSSFGDRKYSMRSGHTSALFEQMDYLSPHYITNAMNSSSSSSSIINATGSCNGNTTNITHKTNKTQPFGSTFGILSDPSTVGTSSNINQHQYSPSTSKEHLSVNGNNNTFGEGPMNSNTKIYTPIQSAVDSVTYIADHLRNEEENQQVIEDWKYVSVVMDRIFLMLFTFSCITGIIAIILRAPTIYDKTEALA</sequence>
<dbReference type="AlphaFoldDB" id="A0A0N4ZYX2"/>
<evidence type="ECO:0000256" key="8">
    <source>
        <dbReference type="ARBA" id="ARBA00023065"/>
    </source>
</evidence>
<keyword evidence="6 17" id="KW-1133">Transmembrane helix</keyword>
<dbReference type="PRINTS" id="PR00254">
    <property type="entry name" value="NICOTINICR"/>
</dbReference>
<dbReference type="Gene3D" id="1.20.58.390">
    <property type="entry name" value="Neurotransmitter-gated ion-channel transmembrane domain"/>
    <property type="match status" value="2"/>
</dbReference>
<evidence type="ECO:0000256" key="3">
    <source>
        <dbReference type="ARBA" id="ARBA00022475"/>
    </source>
</evidence>
<dbReference type="GO" id="GO:0022848">
    <property type="term" value="F:acetylcholine-gated monoatomic cation-selective channel activity"/>
    <property type="evidence" value="ECO:0007669"/>
    <property type="project" value="InterPro"/>
</dbReference>
<dbReference type="GO" id="GO:0004888">
    <property type="term" value="F:transmembrane signaling receptor activity"/>
    <property type="evidence" value="ECO:0007669"/>
    <property type="project" value="InterPro"/>
</dbReference>
<dbReference type="Pfam" id="PF02931">
    <property type="entry name" value="Neur_chan_LBD"/>
    <property type="match status" value="1"/>
</dbReference>
<evidence type="ECO:0000256" key="1">
    <source>
        <dbReference type="ARBA" id="ARBA00009237"/>
    </source>
</evidence>
<dbReference type="STRING" id="131310.A0A0N4ZYX2"/>
<evidence type="ECO:0000256" key="5">
    <source>
        <dbReference type="ARBA" id="ARBA00022729"/>
    </source>
</evidence>
<keyword evidence="7" id="KW-0770">Synapse</keyword>
<feature type="domain" description="Neurotransmitter-gated ion-channel transmembrane" evidence="20">
    <location>
        <begin position="212"/>
        <end position="547"/>
    </location>
</feature>
<evidence type="ECO:0000256" key="2">
    <source>
        <dbReference type="ARBA" id="ARBA00022448"/>
    </source>
</evidence>
<evidence type="ECO:0000256" key="16">
    <source>
        <dbReference type="ARBA" id="ARBA00034104"/>
    </source>
</evidence>
<evidence type="ECO:0000256" key="7">
    <source>
        <dbReference type="ARBA" id="ARBA00023018"/>
    </source>
</evidence>
<dbReference type="InterPro" id="IPR038050">
    <property type="entry name" value="Neuro_actylchol_rec"/>
</dbReference>
<dbReference type="InterPro" id="IPR006202">
    <property type="entry name" value="Neur_chan_lig-bd"/>
</dbReference>
<dbReference type="SUPFAM" id="SSF63712">
    <property type="entry name" value="Nicotinic receptor ligand binding domain-like"/>
    <property type="match status" value="1"/>
</dbReference>
<evidence type="ECO:0000256" key="9">
    <source>
        <dbReference type="ARBA" id="ARBA00023136"/>
    </source>
</evidence>
<evidence type="ECO:0000256" key="6">
    <source>
        <dbReference type="ARBA" id="ARBA00022989"/>
    </source>
</evidence>
<evidence type="ECO:0000256" key="4">
    <source>
        <dbReference type="ARBA" id="ARBA00022692"/>
    </source>
</evidence>
<name>A0A0N4ZYX2_PARTI</name>
<evidence type="ECO:0000259" key="19">
    <source>
        <dbReference type="Pfam" id="PF02931"/>
    </source>
</evidence>
<feature type="transmembrane region" description="Helical" evidence="17">
    <location>
        <begin position="206"/>
        <end position="230"/>
    </location>
</feature>
<evidence type="ECO:0000256" key="14">
    <source>
        <dbReference type="ARBA" id="ARBA00023286"/>
    </source>
</evidence>
<evidence type="ECO:0000259" key="20">
    <source>
        <dbReference type="Pfam" id="PF02932"/>
    </source>
</evidence>
<dbReference type="InterPro" id="IPR018000">
    <property type="entry name" value="Neurotransmitter_ion_chnl_CS"/>
</dbReference>
<dbReference type="FunFam" id="1.20.58.390:FF:000022">
    <property type="entry name" value="Nicotinic acetylcholine receptor subunit alpha4"/>
    <property type="match status" value="1"/>
</dbReference>
<dbReference type="FunFam" id="1.20.58.390:FF:000001">
    <property type="entry name" value="Neuronal nicotinic acetylcholine receptor subunit 3"/>
    <property type="match status" value="1"/>
</dbReference>
<proteinExistence type="inferred from homology"/>
<comment type="subcellular location">
    <subcellularLocation>
        <location evidence="16">Postsynaptic cell membrane</location>
        <topology evidence="16">Multi-pass membrane protein</topology>
    </subcellularLocation>
</comment>
<evidence type="ECO:0000256" key="11">
    <source>
        <dbReference type="ARBA" id="ARBA00023170"/>
    </source>
</evidence>
<dbReference type="InterPro" id="IPR036734">
    <property type="entry name" value="Neur_chan_lig-bd_sf"/>
</dbReference>
<reference evidence="22" key="1">
    <citation type="submission" date="2017-02" db="UniProtKB">
        <authorList>
            <consortium name="WormBaseParasite"/>
        </authorList>
    </citation>
    <scope>IDENTIFICATION</scope>
</reference>
<keyword evidence="12" id="KW-0325">Glycoprotein</keyword>
<keyword evidence="14" id="KW-1071">Ligand-gated ion channel</keyword>
<keyword evidence="11" id="KW-0675">Receptor</keyword>
<keyword evidence="3" id="KW-1003">Cell membrane</keyword>
<evidence type="ECO:0000256" key="18">
    <source>
        <dbReference type="SAM" id="MobiDB-lite"/>
    </source>
</evidence>
<dbReference type="GO" id="GO:0007271">
    <property type="term" value="P:synaptic transmission, cholinergic"/>
    <property type="evidence" value="ECO:0007669"/>
    <property type="project" value="UniProtKB-ARBA"/>
</dbReference>
<feature type="domain" description="Neurotransmitter-gated ion-channel ligand-binding" evidence="19">
    <location>
        <begin position="13"/>
        <end position="205"/>
    </location>
</feature>
<dbReference type="SUPFAM" id="SSF90112">
    <property type="entry name" value="Neurotransmitter-gated ion-channel transmembrane pore"/>
    <property type="match status" value="1"/>
</dbReference>
<dbReference type="PANTHER" id="PTHR18945">
    <property type="entry name" value="NEUROTRANSMITTER GATED ION CHANNEL"/>
    <property type="match status" value="1"/>
</dbReference>
<protein>
    <submittedName>
        <fullName evidence="22">Acetylcholine receptor subunit alpha-type unc-38</fullName>
    </submittedName>
</protein>
<evidence type="ECO:0000313" key="21">
    <source>
        <dbReference type="Proteomes" id="UP000038045"/>
    </source>
</evidence>
<dbReference type="InterPro" id="IPR036719">
    <property type="entry name" value="Neuro-gated_channel_TM_sf"/>
</dbReference>
<feature type="region of interest" description="Disordered" evidence="18">
    <location>
        <begin position="347"/>
        <end position="378"/>
    </location>
</feature>
<feature type="transmembrane region" description="Helical" evidence="17">
    <location>
        <begin position="236"/>
        <end position="259"/>
    </location>
</feature>
<evidence type="ECO:0000256" key="15">
    <source>
        <dbReference type="ARBA" id="ARBA00023303"/>
    </source>
</evidence>
<feature type="transmembrane region" description="Helical" evidence="17">
    <location>
        <begin position="531"/>
        <end position="549"/>
    </location>
</feature>
<keyword evidence="9 17" id="KW-0472">Membrane</keyword>
<dbReference type="PROSITE" id="PS00236">
    <property type="entry name" value="NEUROTR_ION_CHANNEL"/>
    <property type="match status" value="1"/>
</dbReference>
<keyword evidence="15 17" id="KW-0407">Ion channel</keyword>
<dbReference type="InterPro" id="IPR006029">
    <property type="entry name" value="Neurotrans-gated_channel_TM"/>
</dbReference>
<dbReference type="Pfam" id="PF02932">
    <property type="entry name" value="Neur_chan_memb"/>
    <property type="match status" value="1"/>
</dbReference>
<keyword evidence="5" id="KW-0732">Signal</keyword>
<dbReference type="PRINTS" id="PR00252">
    <property type="entry name" value="NRIONCHANNEL"/>
</dbReference>
<dbReference type="CDD" id="cd19064">
    <property type="entry name" value="LGIC_TM_nAChR"/>
    <property type="match status" value="1"/>
</dbReference>
<comment type="similarity">
    <text evidence="1">Belongs to the ligand-gated ion channel (TC 1.A.9) family. Acetylcholine receptor (TC 1.A.9.1) subfamily.</text>
</comment>
<dbReference type="WBParaSite" id="PTRK_0001398700.2">
    <property type="protein sequence ID" value="PTRK_0001398700.2"/>
    <property type="gene ID" value="PTRK_0001398700"/>
</dbReference>
<evidence type="ECO:0000256" key="10">
    <source>
        <dbReference type="ARBA" id="ARBA00023157"/>
    </source>
</evidence>
<keyword evidence="10" id="KW-1015">Disulfide bond</keyword>
<accession>A0A0N4ZYX2</accession>
<keyword evidence="8 17" id="KW-0406">Ion transport</keyword>
<dbReference type="InterPro" id="IPR006201">
    <property type="entry name" value="Neur_channel"/>
</dbReference>
<keyword evidence="21" id="KW-1185">Reference proteome</keyword>
<keyword evidence="4 17" id="KW-0812">Transmembrane</keyword>
<keyword evidence="13" id="KW-0628">Postsynaptic cell membrane</keyword>
<evidence type="ECO:0000313" key="22">
    <source>
        <dbReference type="WBParaSite" id="PTRK_0001398700.2"/>
    </source>
</evidence>
<feature type="transmembrane region" description="Helical" evidence="17">
    <location>
        <begin position="271"/>
        <end position="293"/>
    </location>
</feature>
<dbReference type="FunFam" id="2.70.170.10:FF:000013">
    <property type="entry name" value="Acetylcholine receptor subunit alpha"/>
    <property type="match status" value="1"/>
</dbReference>
<evidence type="ECO:0000256" key="17">
    <source>
        <dbReference type="RuleBase" id="RU000687"/>
    </source>
</evidence>
<dbReference type="Proteomes" id="UP000038045">
    <property type="component" value="Unplaced"/>
</dbReference>
<evidence type="ECO:0000256" key="13">
    <source>
        <dbReference type="ARBA" id="ARBA00023257"/>
    </source>
</evidence>